<feature type="compositionally biased region" description="Polar residues" evidence="10">
    <location>
        <begin position="335"/>
        <end position="344"/>
    </location>
</feature>
<evidence type="ECO:0000256" key="3">
    <source>
        <dbReference type="ARBA" id="ARBA00004496"/>
    </source>
</evidence>
<dbReference type="GO" id="GO:0032502">
    <property type="term" value="P:developmental process"/>
    <property type="evidence" value="ECO:0007669"/>
    <property type="project" value="TreeGrafter"/>
</dbReference>
<dbReference type="Proteomes" id="UP000242188">
    <property type="component" value="Unassembled WGS sequence"/>
</dbReference>
<evidence type="ECO:0000256" key="7">
    <source>
        <dbReference type="ARBA" id="ARBA00022490"/>
    </source>
</evidence>
<dbReference type="OrthoDB" id="6255506at2759"/>
<dbReference type="Pfam" id="PF08574">
    <property type="entry name" value="Iwr1"/>
    <property type="match status" value="1"/>
</dbReference>
<feature type="compositionally biased region" description="Acidic residues" evidence="10">
    <location>
        <begin position="248"/>
        <end position="260"/>
    </location>
</feature>
<comment type="similarity">
    <text evidence="4">Belongs to the IWR1/SLC7A6OS family.</text>
</comment>
<feature type="region of interest" description="Disordered" evidence="10">
    <location>
        <begin position="109"/>
        <end position="143"/>
    </location>
</feature>
<dbReference type="PANTHER" id="PTHR31196">
    <property type="entry name" value="RNA POLYMERASE II NUCLEAR LOCALIZATION PROTEIN SLC7A6OS-RELATED"/>
    <property type="match status" value="1"/>
</dbReference>
<dbReference type="GO" id="GO:0015031">
    <property type="term" value="P:protein transport"/>
    <property type="evidence" value="ECO:0007669"/>
    <property type="project" value="UniProtKB-KW"/>
</dbReference>
<dbReference type="InterPro" id="IPR013883">
    <property type="entry name" value="TF_Iwr1_dom"/>
</dbReference>
<organism evidence="12 13">
    <name type="scientific">Mizuhopecten yessoensis</name>
    <name type="common">Japanese scallop</name>
    <name type="synonym">Patinopecten yessoensis</name>
    <dbReference type="NCBI Taxonomy" id="6573"/>
    <lineage>
        <taxon>Eukaryota</taxon>
        <taxon>Metazoa</taxon>
        <taxon>Spiralia</taxon>
        <taxon>Lophotrochozoa</taxon>
        <taxon>Mollusca</taxon>
        <taxon>Bivalvia</taxon>
        <taxon>Autobranchia</taxon>
        <taxon>Pteriomorphia</taxon>
        <taxon>Pectinida</taxon>
        <taxon>Pectinoidea</taxon>
        <taxon>Pectinidae</taxon>
        <taxon>Mizuhopecten</taxon>
    </lineage>
</organism>
<accession>A0A210PZC0</accession>
<evidence type="ECO:0000256" key="10">
    <source>
        <dbReference type="SAM" id="MobiDB-lite"/>
    </source>
</evidence>
<evidence type="ECO:0000256" key="8">
    <source>
        <dbReference type="ARBA" id="ARBA00022927"/>
    </source>
</evidence>
<name>A0A210PZC0_MIZYE</name>
<feature type="region of interest" description="Disordered" evidence="10">
    <location>
        <begin position="317"/>
        <end position="370"/>
    </location>
</feature>
<evidence type="ECO:0000313" key="13">
    <source>
        <dbReference type="Proteomes" id="UP000242188"/>
    </source>
</evidence>
<dbReference type="GO" id="GO:0005634">
    <property type="term" value="C:nucleus"/>
    <property type="evidence" value="ECO:0007669"/>
    <property type="project" value="UniProtKB-SubCell"/>
</dbReference>
<sequence length="370" mass="41739">MATIVRVKRRRADEPVENIVVSCKRRKNDTEDSNLQSSLKFAGTAKSRDDVSKHIRDAIRKDKLQKEYKQHHVDVSDKTRQNHRQQVKAARFKVTSSFRAIALDNLDLPQDETDIENKENQEPTTSEEGAAGSSVVVNKAGSSASENQASSSVFRLYDVEAAGGSRTPPTYESVVQQSQSSSGITCNAVPLVQERVPQSTASQDEDYVYDLYFTNNRDFSFKLLENALTIEAFGSDFVHDYMPHREDEEVYEDEDDSNDEDNWRNDYPDEDPHIVDNQLDSDYFYSGDVVERQAFGDAGDAGLAEWMHTRCNIEDADELSSGEEDSAYSGEPLNPVSTSNSYQSYYRKVCREMEDGEGHSPPDDDNDEND</sequence>
<dbReference type="EMBL" id="NEDP02005352">
    <property type="protein sequence ID" value="OWF41835.1"/>
    <property type="molecule type" value="Genomic_DNA"/>
</dbReference>
<evidence type="ECO:0000259" key="11">
    <source>
        <dbReference type="Pfam" id="PF08574"/>
    </source>
</evidence>
<evidence type="ECO:0000256" key="2">
    <source>
        <dbReference type="ARBA" id="ARBA00004123"/>
    </source>
</evidence>
<dbReference type="GO" id="GO:0005737">
    <property type="term" value="C:cytoplasm"/>
    <property type="evidence" value="ECO:0007669"/>
    <property type="project" value="UniProtKB-SubCell"/>
</dbReference>
<keyword evidence="9" id="KW-0539">Nucleus</keyword>
<feature type="compositionally biased region" description="Acidic residues" evidence="10">
    <location>
        <begin position="317"/>
        <end position="326"/>
    </location>
</feature>
<proteinExistence type="inferred from homology"/>
<feature type="domain" description="Transcription factor Iwr1" evidence="11">
    <location>
        <begin position="205"/>
        <end position="271"/>
    </location>
</feature>
<feature type="region of interest" description="Disordered" evidence="10">
    <location>
        <begin position="247"/>
        <end position="272"/>
    </location>
</feature>
<comment type="subcellular location">
    <subcellularLocation>
        <location evidence="3">Cytoplasm</location>
    </subcellularLocation>
    <subcellularLocation>
        <location evidence="2">Nucleus</location>
    </subcellularLocation>
</comment>
<evidence type="ECO:0000256" key="1">
    <source>
        <dbReference type="ARBA" id="ARBA00003202"/>
    </source>
</evidence>
<protein>
    <recommendedName>
        <fullName evidence="5">Probable RNA polymerase II nuclear localization protein SLC7A6OS</fullName>
    </recommendedName>
</protein>
<gene>
    <name evidence="12" type="ORF">KP79_PYT13476</name>
</gene>
<evidence type="ECO:0000256" key="9">
    <source>
        <dbReference type="ARBA" id="ARBA00023242"/>
    </source>
</evidence>
<keyword evidence="13" id="KW-1185">Reference proteome</keyword>
<reference evidence="12 13" key="1">
    <citation type="journal article" date="2017" name="Nat. Ecol. Evol.">
        <title>Scallop genome provides insights into evolution of bilaterian karyotype and development.</title>
        <authorList>
            <person name="Wang S."/>
            <person name="Zhang J."/>
            <person name="Jiao W."/>
            <person name="Li J."/>
            <person name="Xun X."/>
            <person name="Sun Y."/>
            <person name="Guo X."/>
            <person name="Huan P."/>
            <person name="Dong B."/>
            <person name="Zhang L."/>
            <person name="Hu X."/>
            <person name="Sun X."/>
            <person name="Wang J."/>
            <person name="Zhao C."/>
            <person name="Wang Y."/>
            <person name="Wang D."/>
            <person name="Huang X."/>
            <person name="Wang R."/>
            <person name="Lv J."/>
            <person name="Li Y."/>
            <person name="Zhang Z."/>
            <person name="Liu B."/>
            <person name="Lu W."/>
            <person name="Hui Y."/>
            <person name="Liang J."/>
            <person name="Zhou Z."/>
            <person name="Hou R."/>
            <person name="Li X."/>
            <person name="Liu Y."/>
            <person name="Li H."/>
            <person name="Ning X."/>
            <person name="Lin Y."/>
            <person name="Zhao L."/>
            <person name="Xing Q."/>
            <person name="Dou J."/>
            <person name="Li Y."/>
            <person name="Mao J."/>
            <person name="Guo H."/>
            <person name="Dou H."/>
            <person name="Li T."/>
            <person name="Mu C."/>
            <person name="Jiang W."/>
            <person name="Fu Q."/>
            <person name="Fu X."/>
            <person name="Miao Y."/>
            <person name="Liu J."/>
            <person name="Yu Q."/>
            <person name="Li R."/>
            <person name="Liao H."/>
            <person name="Li X."/>
            <person name="Kong Y."/>
            <person name="Jiang Z."/>
            <person name="Chourrout D."/>
            <person name="Li R."/>
            <person name="Bao Z."/>
        </authorList>
    </citation>
    <scope>NUCLEOTIDE SEQUENCE [LARGE SCALE GENOMIC DNA]</scope>
    <source>
        <strain evidence="12 13">PY_sf001</strain>
    </source>
</reference>
<comment type="function">
    <text evidence="1">Directs RNA polymerase II nuclear import.</text>
</comment>
<evidence type="ECO:0000256" key="4">
    <source>
        <dbReference type="ARBA" id="ARBA00010218"/>
    </source>
</evidence>
<comment type="caution">
    <text evidence="12">The sequence shown here is derived from an EMBL/GenBank/DDBJ whole genome shotgun (WGS) entry which is preliminary data.</text>
</comment>
<evidence type="ECO:0000256" key="5">
    <source>
        <dbReference type="ARBA" id="ARBA00017036"/>
    </source>
</evidence>
<feature type="compositionally biased region" description="Basic and acidic residues" evidence="10">
    <location>
        <begin position="261"/>
        <end position="272"/>
    </location>
</feature>
<dbReference type="STRING" id="6573.A0A210PZC0"/>
<keyword evidence="6" id="KW-0813">Transport</keyword>
<keyword evidence="7" id="KW-0963">Cytoplasm</keyword>
<keyword evidence="8" id="KW-0653">Protein transport</keyword>
<dbReference type="AlphaFoldDB" id="A0A210PZC0"/>
<dbReference type="PANTHER" id="PTHR31196:SF2">
    <property type="entry name" value="RNA POLYMERASE II NUCLEAR LOCALIZATION PROTEIN SLC7A6OS-RELATED"/>
    <property type="match status" value="1"/>
</dbReference>
<evidence type="ECO:0000256" key="6">
    <source>
        <dbReference type="ARBA" id="ARBA00022448"/>
    </source>
</evidence>
<evidence type="ECO:0000313" key="12">
    <source>
        <dbReference type="EMBL" id="OWF41835.1"/>
    </source>
</evidence>
<dbReference type="InterPro" id="IPR040218">
    <property type="entry name" value="SLC7A6OS"/>
</dbReference>
<feature type="compositionally biased region" description="Basic and acidic residues" evidence="10">
    <location>
        <begin position="349"/>
        <end position="362"/>
    </location>
</feature>